<dbReference type="PANTHER" id="PTHR11188">
    <property type="entry name" value="ARRESTIN DOMAIN CONTAINING PROTEIN"/>
    <property type="match status" value="1"/>
</dbReference>
<dbReference type="GO" id="GO:0015031">
    <property type="term" value="P:protein transport"/>
    <property type="evidence" value="ECO:0007669"/>
    <property type="project" value="TreeGrafter"/>
</dbReference>
<dbReference type="AlphaFoldDB" id="A0A7E5WLJ4"/>
<evidence type="ECO:0000259" key="3">
    <source>
        <dbReference type="SMART" id="SM01017"/>
    </source>
</evidence>
<dbReference type="Gene3D" id="2.60.40.640">
    <property type="match status" value="2"/>
</dbReference>
<keyword evidence="4" id="KW-1185">Reference proteome</keyword>
<evidence type="ECO:0000256" key="1">
    <source>
        <dbReference type="ARBA" id="ARBA00005298"/>
    </source>
</evidence>
<dbReference type="SMART" id="SM01017">
    <property type="entry name" value="Arrestin_C"/>
    <property type="match status" value="1"/>
</dbReference>
<name>A0A7E5WLJ4_TRINI</name>
<dbReference type="GO" id="GO:0005737">
    <property type="term" value="C:cytoplasm"/>
    <property type="evidence" value="ECO:0007669"/>
    <property type="project" value="TreeGrafter"/>
</dbReference>
<dbReference type="InterPro" id="IPR011021">
    <property type="entry name" value="Arrestin-like_N"/>
</dbReference>
<gene>
    <name evidence="5" type="primary">LOC113503331</name>
</gene>
<dbReference type="KEGG" id="tnl:113503331"/>
<organism evidence="4 5">
    <name type="scientific">Trichoplusia ni</name>
    <name type="common">Cabbage looper</name>
    <dbReference type="NCBI Taxonomy" id="7111"/>
    <lineage>
        <taxon>Eukaryota</taxon>
        <taxon>Metazoa</taxon>
        <taxon>Ecdysozoa</taxon>
        <taxon>Arthropoda</taxon>
        <taxon>Hexapoda</taxon>
        <taxon>Insecta</taxon>
        <taxon>Pterygota</taxon>
        <taxon>Neoptera</taxon>
        <taxon>Endopterygota</taxon>
        <taxon>Lepidoptera</taxon>
        <taxon>Glossata</taxon>
        <taxon>Ditrysia</taxon>
        <taxon>Noctuoidea</taxon>
        <taxon>Noctuidae</taxon>
        <taxon>Plusiinae</taxon>
        <taxon>Trichoplusia</taxon>
    </lineage>
</organism>
<evidence type="ECO:0000313" key="4">
    <source>
        <dbReference type="Proteomes" id="UP000322000"/>
    </source>
</evidence>
<reference evidence="5" key="1">
    <citation type="submission" date="2025-08" db="UniProtKB">
        <authorList>
            <consortium name="RefSeq"/>
        </authorList>
    </citation>
    <scope>IDENTIFICATION</scope>
</reference>
<dbReference type="InterPro" id="IPR050357">
    <property type="entry name" value="Arrestin_domain-protein"/>
</dbReference>
<dbReference type="Pfam" id="PF02752">
    <property type="entry name" value="Arrestin_C"/>
    <property type="match status" value="1"/>
</dbReference>
<dbReference type="PANTHER" id="PTHR11188:SF17">
    <property type="entry name" value="FI21816P1"/>
    <property type="match status" value="1"/>
</dbReference>
<keyword evidence="2" id="KW-0716">Sensory transduction</keyword>
<evidence type="ECO:0000313" key="5">
    <source>
        <dbReference type="RefSeq" id="XP_026740996.1"/>
    </source>
</evidence>
<dbReference type="InterPro" id="IPR014756">
    <property type="entry name" value="Ig_E-set"/>
</dbReference>
<dbReference type="GeneID" id="113503331"/>
<dbReference type="OrthoDB" id="2333384at2759"/>
<dbReference type="SUPFAM" id="SSF81296">
    <property type="entry name" value="E set domains"/>
    <property type="match status" value="2"/>
</dbReference>
<dbReference type="RefSeq" id="XP_026740996.1">
    <property type="nucleotide sequence ID" value="XM_026885195.1"/>
</dbReference>
<protein>
    <submittedName>
        <fullName evidence="5">Arrestin domain-containing protein 17-like</fullName>
    </submittedName>
</protein>
<dbReference type="InterPro" id="IPR014752">
    <property type="entry name" value="Arrestin-like_C"/>
</dbReference>
<proteinExistence type="inferred from homology"/>
<evidence type="ECO:0000256" key="2">
    <source>
        <dbReference type="ARBA" id="ARBA00022606"/>
    </source>
</evidence>
<sequence length="297" mass="33907">MTCSITLNSDSIGNFYAGDVVTGVVVLDLKNDQKLESIDFKVSGVSKANWSRSAPTIPYIKIYSEKKKVLSILIPNIFKDSVKNNIMPAGIYTYPFHFALPADLPSTFESSIAKVAYYIKIKSKPAFKLRKAVPFTVLGNVNLNHVDEILMPTFYDFSKTFRKSGSFRICFKTYRGFAPRQTIPFEITIVNEKKVKIRKIIVTLIQKLRYNVQAGYAEEERKMCHVQHKNFSRNIAELCFFNMEIPQLIPSSLNTLNPMIDVSYIFRVEVIFPFHMSLQGDIPVTVATTPVIHYEFD</sequence>
<dbReference type="InParanoid" id="A0A7E5WLJ4"/>
<dbReference type="Proteomes" id="UP000322000">
    <property type="component" value="Chromosome 19"/>
</dbReference>
<comment type="similarity">
    <text evidence="1">Belongs to the arrestin family.</text>
</comment>
<dbReference type="Pfam" id="PF00339">
    <property type="entry name" value="Arrestin_N"/>
    <property type="match status" value="1"/>
</dbReference>
<dbReference type="InterPro" id="IPR011022">
    <property type="entry name" value="Arrestin_C-like"/>
</dbReference>
<feature type="domain" description="Arrestin C-terminal-like" evidence="3">
    <location>
        <begin position="163"/>
        <end position="291"/>
    </location>
</feature>
<accession>A0A7E5WLJ4</accession>